<protein>
    <submittedName>
        <fullName evidence="1">Uncharacterized protein</fullName>
    </submittedName>
</protein>
<sequence>MARLLTNIHRPCGSRFYLKTYFYLSMPTTYITKARHCSGAQCQHC</sequence>
<dbReference type="AlphaFoldDB" id="A0A0E9XHB1"/>
<dbReference type="EMBL" id="GBXM01007494">
    <property type="protein sequence ID" value="JAI01084.1"/>
    <property type="molecule type" value="Transcribed_RNA"/>
</dbReference>
<reference evidence="1" key="2">
    <citation type="journal article" date="2015" name="Fish Shellfish Immunol.">
        <title>Early steps in the European eel (Anguilla anguilla)-Vibrio vulnificus interaction in the gills: Role of the RtxA13 toxin.</title>
        <authorList>
            <person name="Callol A."/>
            <person name="Pajuelo D."/>
            <person name="Ebbesson L."/>
            <person name="Teles M."/>
            <person name="MacKenzie S."/>
            <person name="Amaro C."/>
        </authorList>
    </citation>
    <scope>NUCLEOTIDE SEQUENCE</scope>
</reference>
<reference evidence="1" key="1">
    <citation type="submission" date="2014-11" db="EMBL/GenBank/DDBJ databases">
        <authorList>
            <person name="Amaro Gonzalez C."/>
        </authorList>
    </citation>
    <scope>NUCLEOTIDE SEQUENCE</scope>
</reference>
<accession>A0A0E9XHB1</accession>
<organism evidence="1">
    <name type="scientific">Anguilla anguilla</name>
    <name type="common">European freshwater eel</name>
    <name type="synonym">Muraena anguilla</name>
    <dbReference type="NCBI Taxonomy" id="7936"/>
    <lineage>
        <taxon>Eukaryota</taxon>
        <taxon>Metazoa</taxon>
        <taxon>Chordata</taxon>
        <taxon>Craniata</taxon>
        <taxon>Vertebrata</taxon>
        <taxon>Euteleostomi</taxon>
        <taxon>Actinopterygii</taxon>
        <taxon>Neopterygii</taxon>
        <taxon>Teleostei</taxon>
        <taxon>Anguilliformes</taxon>
        <taxon>Anguillidae</taxon>
        <taxon>Anguilla</taxon>
    </lineage>
</organism>
<evidence type="ECO:0000313" key="1">
    <source>
        <dbReference type="EMBL" id="JAI01084.1"/>
    </source>
</evidence>
<name>A0A0E9XHB1_ANGAN</name>
<proteinExistence type="predicted"/>